<evidence type="ECO:0000313" key="2">
    <source>
        <dbReference type="Proteomes" id="UP000826656"/>
    </source>
</evidence>
<accession>A0ABQ7USE8</accession>
<reference evidence="1 2" key="1">
    <citation type="journal article" date="2021" name="bioRxiv">
        <title>Chromosome-scale and haplotype-resolved genome assembly of a tetraploid potato cultivar.</title>
        <authorList>
            <person name="Sun H."/>
            <person name="Jiao W.-B."/>
            <person name="Krause K."/>
            <person name="Campoy J.A."/>
            <person name="Goel M."/>
            <person name="Folz-Donahue K."/>
            <person name="Kukat C."/>
            <person name="Huettel B."/>
            <person name="Schneeberger K."/>
        </authorList>
    </citation>
    <scope>NUCLEOTIDE SEQUENCE [LARGE SCALE GENOMIC DNA]</scope>
    <source>
        <strain evidence="1">SolTubOtavaFocal</strain>
        <tissue evidence="1">Leaves</tissue>
    </source>
</reference>
<dbReference type="Proteomes" id="UP000826656">
    <property type="component" value="Unassembled WGS sequence"/>
</dbReference>
<organism evidence="1 2">
    <name type="scientific">Solanum tuberosum</name>
    <name type="common">Potato</name>
    <dbReference type="NCBI Taxonomy" id="4113"/>
    <lineage>
        <taxon>Eukaryota</taxon>
        <taxon>Viridiplantae</taxon>
        <taxon>Streptophyta</taxon>
        <taxon>Embryophyta</taxon>
        <taxon>Tracheophyta</taxon>
        <taxon>Spermatophyta</taxon>
        <taxon>Magnoliopsida</taxon>
        <taxon>eudicotyledons</taxon>
        <taxon>Gunneridae</taxon>
        <taxon>Pentapetalae</taxon>
        <taxon>asterids</taxon>
        <taxon>lamiids</taxon>
        <taxon>Solanales</taxon>
        <taxon>Solanaceae</taxon>
        <taxon>Solanoideae</taxon>
        <taxon>Solaneae</taxon>
        <taxon>Solanum</taxon>
    </lineage>
</organism>
<dbReference type="EMBL" id="JAIVGD010000018">
    <property type="protein sequence ID" value="KAH0754784.1"/>
    <property type="molecule type" value="Genomic_DNA"/>
</dbReference>
<protein>
    <submittedName>
        <fullName evidence="1">Uncharacterized protein</fullName>
    </submittedName>
</protein>
<sequence>MIIERASLLHQLEAAEEQEALLRNNLCDHQVWLNNSHENIGRARLQAHQLAKQTSYVIKYHRSRNDPEVAKQARAIVPHMSKVLLNLYEALG</sequence>
<keyword evidence="2" id="KW-1185">Reference proteome</keyword>
<name>A0ABQ7USE8_SOLTU</name>
<proteinExistence type="predicted"/>
<evidence type="ECO:0000313" key="1">
    <source>
        <dbReference type="EMBL" id="KAH0754784.1"/>
    </source>
</evidence>
<comment type="caution">
    <text evidence="1">The sequence shown here is derived from an EMBL/GenBank/DDBJ whole genome shotgun (WGS) entry which is preliminary data.</text>
</comment>
<gene>
    <name evidence="1" type="ORF">KY290_025054</name>
</gene>